<gene>
    <name evidence="2" type="ORF">BN85400180</name>
</gene>
<accession>U4KN52</accession>
<keyword evidence="3" id="KW-1185">Reference proteome</keyword>
<evidence type="ECO:0000313" key="3">
    <source>
        <dbReference type="Proteomes" id="UP000032740"/>
    </source>
</evidence>
<keyword evidence="1" id="KW-0472">Membrane</keyword>
<dbReference type="KEGG" id="apal:BN85400180"/>
<dbReference type="EMBL" id="FO681347">
    <property type="protein sequence ID" value="CCV63595.1"/>
    <property type="molecule type" value="Genomic_DNA"/>
</dbReference>
<keyword evidence="1" id="KW-0812">Transmembrane</keyword>
<dbReference type="Proteomes" id="UP000032740">
    <property type="component" value="Chromosome"/>
</dbReference>
<sequence length="139" mass="15831">MEKINTSDLNSKEIKHGFINKVFLLINIGLAIICIILNIFSDKLSYEIINIAIIFIAAYSFLFTAIGEWYPNKKRIDSKFLLNALIVFIITLSLISLKKDTYMPIINKDIENLLYYLKLTALGKLAIDVCLGLHISITF</sequence>
<feature type="transmembrane region" description="Helical" evidence="1">
    <location>
        <begin position="78"/>
        <end position="95"/>
    </location>
</feature>
<organism evidence="2 3">
    <name type="scientific">Alteracholeplasma palmae (strain ATCC 49389 / J233)</name>
    <name type="common">Acholeplasma palmae</name>
    <dbReference type="NCBI Taxonomy" id="1318466"/>
    <lineage>
        <taxon>Bacteria</taxon>
        <taxon>Bacillati</taxon>
        <taxon>Mycoplasmatota</taxon>
        <taxon>Mollicutes</taxon>
        <taxon>Acholeplasmatales</taxon>
        <taxon>Acholeplasmataceae</taxon>
        <taxon>Acholeplasma</taxon>
    </lineage>
</organism>
<dbReference type="AlphaFoldDB" id="U4KN52"/>
<dbReference type="RefSeq" id="WP_026653855.1">
    <property type="nucleotide sequence ID" value="NC_022538.1"/>
</dbReference>
<dbReference type="HOGENOM" id="CLU_1840720_0_0_14"/>
<reference evidence="2 3" key="1">
    <citation type="journal article" date="2013" name="J. Mol. Microbiol. Biotechnol.">
        <title>Analysis of the Complete Genomes of Acholeplasma brassicae , A. palmae and A. laidlawii and Their Comparison to the Obligate Parasites from ' Candidatus Phytoplasma'.</title>
        <authorList>
            <person name="Kube M."/>
            <person name="Siewert C."/>
            <person name="Migdoll A.M."/>
            <person name="Duduk B."/>
            <person name="Holz S."/>
            <person name="Rabus R."/>
            <person name="Seemuller E."/>
            <person name="Mitrovic J."/>
            <person name="Muller I."/>
            <person name="Buttner C."/>
            <person name="Reinhardt R."/>
        </authorList>
    </citation>
    <scope>NUCLEOTIDE SEQUENCE [LARGE SCALE GENOMIC DNA]</scope>
    <source>
        <strain evidence="2 3">J233</strain>
    </source>
</reference>
<evidence type="ECO:0000256" key="1">
    <source>
        <dbReference type="SAM" id="Phobius"/>
    </source>
</evidence>
<name>U4KN52_ALTPJ</name>
<evidence type="ECO:0000313" key="2">
    <source>
        <dbReference type="EMBL" id="CCV63595.1"/>
    </source>
</evidence>
<feature type="transmembrane region" description="Helical" evidence="1">
    <location>
        <begin position="46"/>
        <end position="66"/>
    </location>
</feature>
<dbReference type="STRING" id="1318466.BN85400180"/>
<protein>
    <submittedName>
        <fullName evidence="2">Uncharacterized protein</fullName>
    </submittedName>
</protein>
<keyword evidence="1" id="KW-1133">Transmembrane helix</keyword>
<proteinExistence type="predicted"/>
<feature type="transmembrane region" description="Helical" evidence="1">
    <location>
        <begin position="21"/>
        <end position="40"/>
    </location>
</feature>